<comment type="caution">
    <text evidence="6">The sequence shown here is derived from an EMBL/GenBank/DDBJ whole genome shotgun (WGS) entry which is preliminary data.</text>
</comment>
<comment type="cofactor">
    <cofactor evidence="4">
        <name>FAD</name>
        <dbReference type="ChEBI" id="CHEBI:57692"/>
    </cofactor>
</comment>
<dbReference type="PROSITE" id="PS00624">
    <property type="entry name" value="GMC_OXRED_2"/>
    <property type="match status" value="1"/>
</dbReference>
<dbReference type="GO" id="GO:0044550">
    <property type="term" value="P:secondary metabolite biosynthetic process"/>
    <property type="evidence" value="ECO:0007669"/>
    <property type="project" value="TreeGrafter"/>
</dbReference>
<dbReference type="SUPFAM" id="SSF54373">
    <property type="entry name" value="FAD-linked reductases, C-terminal domain"/>
    <property type="match status" value="1"/>
</dbReference>
<dbReference type="PANTHER" id="PTHR11552:SF138">
    <property type="entry name" value="DEHYDROGENASE PKFF-RELATED"/>
    <property type="match status" value="1"/>
</dbReference>
<name>A0A545V6D4_9HYPO</name>
<dbReference type="Gene3D" id="3.30.560.10">
    <property type="entry name" value="Glucose Oxidase, domain 3"/>
    <property type="match status" value="1"/>
</dbReference>
<evidence type="ECO:0000256" key="3">
    <source>
        <dbReference type="PIRSR" id="PIRSR000137-1"/>
    </source>
</evidence>
<dbReference type="Gene3D" id="3.50.50.60">
    <property type="entry name" value="FAD/NAD(P)-binding domain"/>
    <property type="match status" value="1"/>
</dbReference>
<reference evidence="6 7" key="1">
    <citation type="journal article" date="2019" name="Appl. Microbiol. Biotechnol.">
        <title>Genome sequence of Isaria javanica and comparative genome analysis insights into family S53 peptidase evolution in fungal entomopathogens.</title>
        <authorList>
            <person name="Lin R."/>
            <person name="Zhang X."/>
            <person name="Xin B."/>
            <person name="Zou M."/>
            <person name="Gao Y."/>
            <person name="Qin F."/>
            <person name="Hu Q."/>
            <person name="Xie B."/>
            <person name="Cheng X."/>
        </authorList>
    </citation>
    <scope>NUCLEOTIDE SEQUENCE [LARGE SCALE GENOMIC DNA]</scope>
    <source>
        <strain evidence="6 7">IJ1G</strain>
    </source>
</reference>
<dbReference type="InterPro" id="IPR036188">
    <property type="entry name" value="FAD/NAD-bd_sf"/>
</dbReference>
<sequence length="679" mass="73854">MSVDGVRAAAAAAVRLQLQTEAVASSCSSNHRNQPWSTPEVSVREAESWKYKKSHAEIFDVDTYFDCKKSNSSLLGGDGFITATYGAIQGLLGRDEEFDFVVVGGGTGGNAVGYRLAEAGFSVAIIEAGTFFEFSKPGFSTVPGLDVLFIGSDSSEALFPADWKFQTTPQQGANNRKFHVAQGKCVGGSSAWNFMIHHRGPKGMYDQWAEAVGDDSYKIGSFEPYYKKFATFTPGSASKRPAGTWSQSAASDFAPPGQGGPVQVGYTNFVSDWSQWLQKGLQAVGLKETDGYDRGQLLGYHYTETTTRESDATRSSSAEYIYTANKKKWRNLKLFTNTQASRINFDASKKATSVKVLSAVGSEYTIKAKREIIVSSGAYSSPQLLILSGIGPQETLDKHGIPIVAPLPGVGQNMWDHIFFGPSHAVKFKTIDSILRNPIDLASAVGKYLLDHSGILSSNGIEMVGWEKVPEQLRNGLSEETKQKLGRYSDDWPELEYLGGNGHIGTFGSLLSQPSDGRQYATLLGALVAPLSRGNVTISSTSVRDQPVINPNWLADKGDQEVAVALMKRMREVWATPELRSVSDGPEFYPGEQVKTDEQILDNVRESLMTVWHPSCTCKMGKKEDPMAVVDSSARVYGVQGLRVVDASAFPFLPPGHPMSTVYALAEKIADDIIRTAKQ</sequence>
<feature type="active site" description="Proton acceptor" evidence="3">
    <location>
        <position position="657"/>
    </location>
</feature>
<evidence type="ECO:0000313" key="7">
    <source>
        <dbReference type="Proteomes" id="UP000315783"/>
    </source>
</evidence>
<dbReference type="GO" id="GO:0050660">
    <property type="term" value="F:flavin adenine dinucleotide binding"/>
    <property type="evidence" value="ECO:0007669"/>
    <property type="project" value="InterPro"/>
</dbReference>
<evidence type="ECO:0000256" key="2">
    <source>
        <dbReference type="ARBA" id="ARBA00023180"/>
    </source>
</evidence>
<dbReference type="GO" id="GO:0016614">
    <property type="term" value="F:oxidoreductase activity, acting on CH-OH group of donors"/>
    <property type="evidence" value="ECO:0007669"/>
    <property type="project" value="InterPro"/>
</dbReference>
<dbReference type="AlphaFoldDB" id="A0A545V6D4"/>
<feature type="binding site" evidence="4">
    <location>
        <begin position="612"/>
        <end position="613"/>
    </location>
    <ligand>
        <name>FAD</name>
        <dbReference type="ChEBI" id="CHEBI:57692"/>
    </ligand>
</feature>
<keyword evidence="4" id="KW-0274">FAD</keyword>
<dbReference type="Pfam" id="PF05199">
    <property type="entry name" value="GMC_oxred_C"/>
    <property type="match status" value="1"/>
</dbReference>
<dbReference type="OrthoDB" id="269227at2759"/>
<dbReference type="EMBL" id="SPUK01000005">
    <property type="protein sequence ID" value="TQV97279.1"/>
    <property type="molecule type" value="Genomic_DNA"/>
</dbReference>
<dbReference type="STRING" id="43265.A0A545V6D4"/>
<dbReference type="Pfam" id="PF00732">
    <property type="entry name" value="GMC_oxred_N"/>
    <property type="match status" value="1"/>
</dbReference>
<organism evidence="6 7">
    <name type="scientific">Cordyceps javanica</name>
    <dbReference type="NCBI Taxonomy" id="43265"/>
    <lineage>
        <taxon>Eukaryota</taxon>
        <taxon>Fungi</taxon>
        <taxon>Dikarya</taxon>
        <taxon>Ascomycota</taxon>
        <taxon>Pezizomycotina</taxon>
        <taxon>Sordariomycetes</taxon>
        <taxon>Hypocreomycetidae</taxon>
        <taxon>Hypocreales</taxon>
        <taxon>Cordycipitaceae</taxon>
        <taxon>Cordyceps</taxon>
    </lineage>
</organism>
<evidence type="ECO:0000256" key="1">
    <source>
        <dbReference type="ARBA" id="ARBA00010790"/>
    </source>
</evidence>
<feature type="domain" description="Glucose-methanol-choline oxidoreductase N-terminal" evidence="5">
    <location>
        <begin position="377"/>
        <end position="391"/>
    </location>
</feature>
<dbReference type="InterPro" id="IPR000172">
    <property type="entry name" value="GMC_OxRdtase_N"/>
</dbReference>
<dbReference type="PANTHER" id="PTHR11552">
    <property type="entry name" value="GLUCOSE-METHANOL-CHOLINE GMC OXIDOREDUCTASE"/>
    <property type="match status" value="1"/>
</dbReference>
<dbReference type="InterPro" id="IPR012132">
    <property type="entry name" value="GMC_OxRdtase"/>
</dbReference>
<comment type="similarity">
    <text evidence="1">Belongs to the GMC oxidoreductase family.</text>
</comment>
<keyword evidence="4" id="KW-0285">Flavoprotein</keyword>
<protein>
    <submittedName>
        <fullName evidence="6">Versicolorin B synthase</fullName>
    </submittedName>
</protein>
<evidence type="ECO:0000259" key="5">
    <source>
        <dbReference type="PROSITE" id="PS00624"/>
    </source>
</evidence>
<dbReference type="Proteomes" id="UP000315783">
    <property type="component" value="Unassembled WGS sequence"/>
</dbReference>
<gene>
    <name evidence="6" type="ORF">IF1G_04519</name>
</gene>
<keyword evidence="7" id="KW-1185">Reference proteome</keyword>
<evidence type="ECO:0000256" key="4">
    <source>
        <dbReference type="PIRSR" id="PIRSR000137-2"/>
    </source>
</evidence>
<feature type="active site" description="Proton donor" evidence="3">
    <location>
        <position position="613"/>
    </location>
</feature>
<accession>A0A545V6D4</accession>
<proteinExistence type="inferred from homology"/>
<keyword evidence="2" id="KW-0325">Glycoprotein</keyword>
<evidence type="ECO:0000313" key="6">
    <source>
        <dbReference type="EMBL" id="TQV97279.1"/>
    </source>
</evidence>
<dbReference type="PIRSF" id="PIRSF000137">
    <property type="entry name" value="Alcohol_oxidase"/>
    <property type="match status" value="1"/>
</dbReference>
<dbReference type="SUPFAM" id="SSF51905">
    <property type="entry name" value="FAD/NAD(P)-binding domain"/>
    <property type="match status" value="1"/>
</dbReference>
<dbReference type="InterPro" id="IPR007867">
    <property type="entry name" value="GMC_OxRtase_C"/>
</dbReference>